<feature type="transmembrane region" description="Helical" evidence="6">
    <location>
        <begin position="161"/>
        <end position="179"/>
    </location>
</feature>
<evidence type="ECO:0000256" key="3">
    <source>
        <dbReference type="ARBA" id="ARBA00022692"/>
    </source>
</evidence>
<comment type="caution">
    <text evidence="8">The sequence shown here is derived from an EMBL/GenBank/DDBJ whole genome shotgun (WGS) entry which is preliminary data.</text>
</comment>
<feature type="transmembrane region" description="Helical" evidence="6">
    <location>
        <begin position="15"/>
        <end position="35"/>
    </location>
</feature>
<evidence type="ECO:0000313" key="9">
    <source>
        <dbReference type="Proteomes" id="UP000433652"/>
    </source>
</evidence>
<reference evidence="8 9" key="1">
    <citation type="submission" date="2019-12" db="EMBL/GenBank/DDBJ databases">
        <title>Genomic-based taxomic classification of the family Erythrobacteraceae.</title>
        <authorList>
            <person name="Xu L."/>
        </authorList>
    </citation>
    <scope>NUCLEOTIDE SEQUENCE [LARGE SCALE GENOMIC DNA]</scope>
    <source>
        <strain evidence="8 9">MCCC 1K01500</strain>
    </source>
</reference>
<dbReference type="InterPro" id="IPR037185">
    <property type="entry name" value="EmrE-like"/>
</dbReference>
<dbReference type="AlphaFoldDB" id="A0A6I4SUZ8"/>
<feature type="transmembrane region" description="Helical" evidence="6">
    <location>
        <begin position="133"/>
        <end position="149"/>
    </location>
</feature>
<comment type="similarity">
    <text evidence="2">Belongs to the drug/metabolite transporter (DMT) superfamily. 10 TMS drug/metabolite exporter (DME) (TC 2.A.7.3) family.</text>
</comment>
<proteinExistence type="inferred from homology"/>
<dbReference type="PANTHER" id="PTHR22911:SF6">
    <property type="entry name" value="SOLUTE CARRIER FAMILY 35 MEMBER G1"/>
    <property type="match status" value="1"/>
</dbReference>
<feature type="transmembrane region" description="Helical" evidence="6">
    <location>
        <begin position="247"/>
        <end position="266"/>
    </location>
</feature>
<keyword evidence="3 6" id="KW-0812">Transmembrane</keyword>
<dbReference type="InterPro" id="IPR000620">
    <property type="entry name" value="EamA_dom"/>
</dbReference>
<evidence type="ECO:0000313" key="8">
    <source>
        <dbReference type="EMBL" id="MXO58616.1"/>
    </source>
</evidence>
<feature type="domain" description="EamA" evidence="7">
    <location>
        <begin position="160"/>
        <end position="288"/>
    </location>
</feature>
<evidence type="ECO:0000259" key="7">
    <source>
        <dbReference type="Pfam" id="PF00892"/>
    </source>
</evidence>
<dbReference type="GO" id="GO:0016020">
    <property type="term" value="C:membrane"/>
    <property type="evidence" value="ECO:0007669"/>
    <property type="project" value="UniProtKB-SubCell"/>
</dbReference>
<dbReference type="SUPFAM" id="SSF103481">
    <property type="entry name" value="Multidrug resistance efflux transporter EmrE"/>
    <property type="match status" value="2"/>
</dbReference>
<feature type="transmembrane region" description="Helical" evidence="6">
    <location>
        <begin position="110"/>
        <end position="126"/>
    </location>
</feature>
<name>A0A6I4SUZ8_9SPHN</name>
<evidence type="ECO:0000256" key="1">
    <source>
        <dbReference type="ARBA" id="ARBA00004141"/>
    </source>
</evidence>
<feature type="transmembrane region" description="Helical" evidence="6">
    <location>
        <begin position="191"/>
        <end position="210"/>
    </location>
</feature>
<feature type="transmembrane region" description="Helical" evidence="6">
    <location>
        <begin position="55"/>
        <end position="73"/>
    </location>
</feature>
<organism evidence="8 9">
    <name type="scientific">Croceibacterium salegens</name>
    <dbReference type="NCBI Taxonomy" id="1737568"/>
    <lineage>
        <taxon>Bacteria</taxon>
        <taxon>Pseudomonadati</taxon>
        <taxon>Pseudomonadota</taxon>
        <taxon>Alphaproteobacteria</taxon>
        <taxon>Sphingomonadales</taxon>
        <taxon>Erythrobacteraceae</taxon>
        <taxon>Croceibacterium</taxon>
    </lineage>
</organism>
<dbReference type="PANTHER" id="PTHR22911">
    <property type="entry name" value="ACYL-MALONYL CONDENSING ENZYME-RELATED"/>
    <property type="match status" value="1"/>
</dbReference>
<keyword evidence="9" id="KW-1185">Reference proteome</keyword>
<evidence type="ECO:0000256" key="5">
    <source>
        <dbReference type="ARBA" id="ARBA00023136"/>
    </source>
</evidence>
<feature type="transmembrane region" description="Helical" evidence="6">
    <location>
        <begin position="85"/>
        <end position="104"/>
    </location>
</feature>
<dbReference type="OrthoDB" id="9812899at2"/>
<accession>A0A6I4SUZ8</accession>
<feature type="domain" description="EamA" evidence="7">
    <location>
        <begin position="19"/>
        <end position="149"/>
    </location>
</feature>
<feature type="transmembrane region" description="Helical" evidence="6">
    <location>
        <begin position="216"/>
        <end position="235"/>
    </location>
</feature>
<dbReference type="EMBL" id="WTYM01000029">
    <property type="protein sequence ID" value="MXO58616.1"/>
    <property type="molecule type" value="Genomic_DNA"/>
</dbReference>
<evidence type="ECO:0000256" key="4">
    <source>
        <dbReference type="ARBA" id="ARBA00022989"/>
    </source>
</evidence>
<keyword evidence="4 6" id="KW-1133">Transmembrane helix</keyword>
<evidence type="ECO:0000256" key="2">
    <source>
        <dbReference type="ARBA" id="ARBA00009853"/>
    </source>
</evidence>
<keyword evidence="5 6" id="KW-0472">Membrane</keyword>
<evidence type="ECO:0000256" key="6">
    <source>
        <dbReference type="SAM" id="Phobius"/>
    </source>
</evidence>
<gene>
    <name evidence="8" type="ORF">GRI89_03550</name>
</gene>
<feature type="transmembrane region" description="Helical" evidence="6">
    <location>
        <begin position="272"/>
        <end position="290"/>
    </location>
</feature>
<dbReference type="Pfam" id="PF00892">
    <property type="entry name" value="EamA"/>
    <property type="match status" value="2"/>
</dbReference>
<sequence length="309" mass="33257">MPDGVNGAPNHDRPLLALIIRLGAIAGLATMSALIKMAGEHGVHVAEIMFWRQATSIPLLLGWAALTGGIAQLRTDRPGRHFLRAFYGTIGMTLNFGAVILLPLAEATTMNFTAPIWAVILATLLLKERPGVWRWSAVTAGFVGILLIAQPGSGHIPLEGAAVALGGAFMIALISIQIADLNKTDKPLSIVFYFALFSVPMVAVAMPFVYHSHDLATWGLLLAIGVTGLIGQLLLTAALRFGRVSSVIVMDYSALFWATLYGWWLFDRLPPASTWLGAPIIIGAGLVIAWREHRLSRPNLRDVARVEGT</sequence>
<protein>
    <submittedName>
        <fullName evidence="8">EamA family transporter</fullName>
    </submittedName>
</protein>
<comment type="subcellular location">
    <subcellularLocation>
        <location evidence="1">Membrane</location>
        <topology evidence="1">Multi-pass membrane protein</topology>
    </subcellularLocation>
</comment>
<dbReference type="Proteomes" id="UP000433652">
    <property type="component" value="Unassembled WGS sequence"/>
</dbReference>